<evidence type="ECO:0000313" key="8">
    <source>
        <dbReference type="EMBL" id="ORY71367.1"/>
    </source>
</evidence>
<dbReference type="GO" id="GO:0022857">
    <property type="term" value="F:transmembrane transporter activity"/>
    <property type="evidence" value="ECO:0007669"/>
    <property type="project" value="InterPro"/>
</dbReference>
<accession>A0A1Y2EIU8</accession>
<feature type="transmembrane region" description="Helical" evidence="7">
    <location>
        <begin position="298"/>
        <end position="322"/>
    </location>
</feature>
<comment type="subcellular location">
    <subcellularLocation>
        <location evidence="1">Membrane</location>
        <topology evidence="1">Multi-pass membrane protein</topology>
    </subcellularLocation>
</comment>
<protein>
    <submittedName>
        <fullName evidence="8">Alternative sulfate transporter</fullName>
    </submittedName>
</protein>
<keyword evidence="4 7" id="KW-1133">Transmembrane helix</keyword>
<dbReference type="OrthoDB" id="2985014at2759"/>
<evidence type="ECO:0000256" key="3">
    <source>
        <dbReference type="ARBA" id="ARBA00022692"/>
    </source>
</evidence>
<dbReference type="PANTHER" id="PTHR43791:SF32">
    <property type="entry name" value="MAJOR FACILITATOR SUPERFAMILY (MFS) PROFILE DOMAIN-CONTAINING PROTEIN"/>
    <property type="match status" value="1"/>
</dbReference>
<feature type="region of interest" description="Disordered" evidence="6">
    <location>
        <begin position="458"/>
        <end position="489"/>
    </location>
</feature>
<keyword evidence="9" id="KW-1185">Reference proteome</keyword>
<comment type="caution">
    <text evidence="8">The sequence shown here is derived from an EMBL/GenBank/DDBJ whole genome shotgun (WGS) entry which is preliminary data.</text>
</comment>
<dbReference type="RefSeq" id="XP_040720959.1">
    <property type="nucleotide sequence ID" value="XM_040861650.1"/>
</dbReference>
<dbReference type="InterPro" id="IPR036259">
    <property type="entry name" value="MFS_trans_sf"/>
</dbReference>
<feature type="compositionally biased region" description="Basic and acidic residues" evidence="6">
    <location>
        <begin position="460"/>
        <end position="470"/>
    </location>
</feature>
<name>A0A1Y2EIU8_9PEZI</name>
<dbReference type="InterPro" id="IPR011701">
    <property type="entry name" value="MFS"/>
</dbReference>
<feature type="transmembrane region" description="Helical" evidence="7">
    <location>
        <begin position="424"/>
        <end position="447"/>
    </location>
</feature>
<evidence type="ECO:0000256" key="4">
    <source>
        <dbReference type="ARBA" id="ARBA00022989"/>
    </source>
</evidence>
<feature type="transmembrane region" description="Helical" evidence="7">
    <location>
        <begin position="329"/>
        <end position="347"/>
    </location>
</feature>
<evidence type="ECO:0000256" key="6">
    <source>
        <dbReference type="SAM" id="MobiDB-lite"/>
    </source>
</evidence>
<keyword evidence="2" id="KW-0813">Transport</keyword>
<keyword evidence="3 7" id="KW-0812">Transmembrane</keyword>
<dbReference type="AlphaFoldDB" id="A0A1Y2EIU8"/>
<feature type="compositionally biased region" description="Polar residues" evidence="6">
    <location>
        <begin position="471"/>
        <end position="480"/>
    </location>
</feature>
<evidence type="ECO:0000256" key="2">
    <source>
        <dbReference type="ARBA" id="ARBA00022448"/>
    </source>
</evidence>
<proteinExistence type="predicted"/>
<dbReference type="InParanoid" id="A0A1Y2EIU8"/>
<dbReference type="EMBL" id="MCFJ01000001">
    <property type="protein sequence ID" value="ORY71367.1"/>
    <property type="molecule type" value="Genomic_DNA"/>
</dbReference>
<dbReference type="Gene3D" id="1.20.1250.20">
    <property type="entry name" value="MFS general substrate transporter like domains"/>
    <property type="match status" value="2"/>
</dbReference>
<evidence type="ECO:0000313" key="9">
    <source>
        <dbReference type="Proteomes" id="UP000193689"/>
    </source>
</evidence>
<evidence type="ECO:0000256" key="1">
    <source>
        <dbReference type="ARBA" id="ARBA00004141"/>
    </source>
</evidence>
<feature type="transmembrane region" description="Helical" evidence="7">
    <location>
        <begin position="392"/>
        <end position="412"/>
    </location>
</feature>
<dbReference type="Pfam" id="PF07690">
    <property type="entry name" value="MFS_1"/>
    <property type="match status" value="1"/>
</dbReference>
<gene>
    <name evidence="8" type="ORF">BCR38DRAFT_453924</name>
</gene>
<dbReference type="GO" id="GO:0016020">
    <property type="term" value="C:membrane"/>
    <property type="evidence" value="ECO:0007669"/>
    <property type="project" value="UniProtKB-SubCell"/>
</dbReference>
<feature type="transmembrane region" description="Helical" evidence="7">
    <location>
        <begin position="359"/>
        <end position="380"/>
    </location>
</feature>
<feature type="transmembrane region" description="Helical" evidence="7">
    <location>
        <begin position="118"/>
        <end position="142"/>
    </location>
</feature>
<dbReference type="Proteomes" id="UP000193689">
    <property type="component" value="Unassembled WGS sequence"/>
</dbReference>
<feature type="transmembrane region" description="Helical" evidence="7">
    <location>
        <begin position="265"/>
        <end position="286"/>
    </location>
</feature>
<keyword evidence="5 7" id="KW-0472">Membrane</keyword>
<sequence>MDDIESRPCDVNNISASAVTAKPELGAPLDAAPATWTPAEETAVRRKVDVTVIPMLMATFFAFQLDRANIGNALTDNFLHDVGITQDWLNVGQQLLAAGLILLEIPSNMVLYSIGPRIWITCQIIICILEAGFIPAGLYMLSQWYTESELSKRFATFYAGLILGQAVSGLLAYAILHLRGIGGLAGWQWLFLLEGIFTVLVGVLFGCFFPGTPSHPTTLTGLRYFSEREIFVLLQRKHLDGSCKDQHNKRIKFRIVMKSLANGKAWLHILASLCNAIPTSALAAYGPTIIGSFGFDALGANAMASVAQWISLVLTLTAGYIADRTGKRGLLVLVGAMMQMVFAITFRCLPDRSNAATKFGIMTMVLANCHWWTSVNASWLSIHTPSAQERSITLALLTMAINGSLLVGAQLFRSDDLPHYHRGWSIISGVLAFGFVCVTCLLVAYAVGDRRKRNNAGLSHVDEANRESKKSNGQSSQPRNGSRRRLYNV</sequence>
<dbReference type="SUPFAM" id="SSF103473">
    <property type="entry name" value="MFS general substrate transporter"/>
    <property type="match status" value="1"/>
</dbReference>
<dbReference type="PANTHER" id="PTHR43791">
    <property type="entry name" value="PERMEASE-RELATED"/>
    <property type="match status" value="1"/>
</dbReference>
<organism evidence="8 9">
    <name type="scientific">Pseudomassariella vexata</name>
    <dbReference type="NCBI Taxonomy" id="1141098"/>
    <lineage>
        <taxon>Eukaryota</taxon>
        <taxon>Fungi</taxon>
        <taxon>Dikarya</taxon>
        <taxon>Ascomycota</taxon>
        <taxon>Pezizomycotina</taxon>
        <taxon>Sordariomycetes</taxon>
        <taxon>Xylariomycetidae</taxon>
        <taxon>Amphisphaeriales</taxon>
        <taxon>Pseudomassariaceae</taxon>
        <taxon>Pseudomassariella</taxon>
    </lineage>
</organism>
<feature type="transmembrane region" description="Helical" evidence="7">
    <location>
        <begin position="154"/>
        <end position="175"/>
    </location>
</feature>
<dbReference type="GeneID" id="63777862"/>
<evidence type="ECO:0000256" key="5">
    <source>
        <dbReference type="ARBA" id="ARBA00023136"/>
    </source>
</evidence>
<reference evidence="8 9" key="1">
    <citation type="submission" date="2016-07" db="EMBL/GenBank/DDBJ databases">
        <title>Pervasive Adenine N6-methylation of Active Genes in Fungi.</title>
        <authorList>
            <consortium name="DOE Joint Genome Institute"/>
            <person name="Mondo S.J."/>
            <person name="Dannebaum R.O."/>
            <person name="Kuo R.C."/>
            <person name="Labutti K."/>
            <person name="Haridas S."/>
            <person name="Kuo A."/>
            <person name="Salamov A."/>
            <person name="Ahrendt S.R."/>
            <person name="Lipzen A."/>
            <person name="Sullivan W."/>
            <person name="Andreopoulos W.B."/>
            <person name="Clum A."/>
            <person name="Lindquist E."/>
            <person name="Daum C."/>
            <person name="Ramamoorthy G.K."/>
            <person name="Gryganskyi A."/>
            <person name="Culley D."/>
            <person name="Magnuson J.K."/>
            <person name="James T.Y."/>
            <person name="O'Malley M.A."/>
            <person name="Stajich J.E."/>
            <person name="Spatafora J.W."/>
            <person name="Visel A."/>
            <person name="Grigoriev I.V."/>
        </authorList>
    </citation>
    <scope>NUCLEOTIDE SEQUENCE [LARGE SCALE GENOMIC DNA]</scope>
    <source>
        <strain evidence="8 9">CBS 129021</strain>
    </source>
</reference>
<evidence type="ECO:0000256" key="7">
    <source>
        <dbReference type="SAM" id="Phobius"/>
    </source>
</evidence>
<feature type="transmembrane region" description="Helical" evidence="7">
    <location>
        <begin position="187"/>
        <end position="209"/>
    </location>
</feature>